<dbReference type="PANTHER" id="PTHR11716">
    <property type="entry name" value="PHOSPHOLIPASE A2 FAMILY MEMBER"/>
    <property type="match status" value="1"/>
</dbReference>
<evidence type="ECO:0000313" key="10">
    <source>
        <dbReference type="EMBL" id="ABU68548.1"/>
    </source>
</evidence>
<accession>A7X4P4</accession>
<dbReference type="InterPro" id="IPR036444">
    <property type="entry name" value="PLipase_A2_dom_sf"/>
</dbReference>
<feature type="disulfide bond" evidence="6">
    <location>
        <begin position="42"/>
        <end position="131"/>
    </location>
</feature>
<keyword evidence="8" id="KW-0732">Signal</keyword>
<evidence type="ECO:0000256" key="7">
    <source>
        <dbReference type="RuleBase" id="RU003654"/>
    </source>
</evidence>
<dbReference type="Pfam" id="PF00068">
    <property type="entry name" value="Phospholip_A2_1"/>
    <property type="match status" value="1"/>
</dbReference>
<feature type="disulfide bond" evidence="6">
    <location>
        <begin position="66"/>
        <end position="104"/>
    </location>
</feature>
<feature type="disulfide bond" evidence="6">
    <location>
        <begin position="91"/>
        <end position="102"/>
    </location>
</feature>
<evidence type="ECO:0000256" key="4">
    <source>
        <dbReference type="PIRSR" id="PIRSR601211-1"/>
    </source>
</evidence>
<protein>
    <submittedName>
        <fullName evidence="10">PLA2(IIA)-Aze2</fullName>
    </submittedName>
</protein>
<evidence type="ECO:0000256" key="3">
    <source>
        <dbReference type="ARBA" id="ARBA00023157"/>
    </source>
</evidence>
<feature type="binding site" evidence="5">
    <location>
        <position position="43"/>
    </location>
    <ligand>
        <name>Ca(2+)</name>
        <dbReference type="ChEBI" id="CHEBI:29108"/>
    </ligand>
</feature>
<dbReference type="GO" id="GO:0005576">
    <property type="term" value="C:extracellular region"/>
    <property type="evidence" value="ECO:0007669"/>
    <property type="project" value="UniProtKB-SubCell"/>
</dbReference>
<keyword evidence="5" id="KW-0479">Metal-binding</keyword>
<dbReference type="PROSITE" id="PS00118">
    <property type="entry name" value="PA2_HIS"/>
    <property type="match status" value="1"/>
</dbReference>
<name>A7X4P4_AZEFE</name>
<keyword evidence="3 6" id="KW-1015">Disulfide bond</keyword>
<sequence length="151" mass="17085">MRTLWIVAVLLMGVEGSLLQFGAMIIEETLRNPVTSYSAYGCYCGVGGRRQPMDATDRCCFVHDCCYGRVNDCNPKTLHYIYGRRNNVIVCRWGNECQKAVCECDKAAAICFRRNLKSYKIGLQFYVDAFCRGKSPKCPEGQEKPLKITQS</sequence>
<dbReference type="InterPro" id="IPR033112">
    <property type="entry name" value="PLA2_Asp_AS"/>
</dbReference>
<dbReference type="PANTHER" id="PTHR11716:SF9">
    <property type="entry name" value="PHOSPHOLIPASE A2, MEMBRANE ASSOCIATED"/>
    <property type="match status" value="1"/>
</dbReference>
<dbReference type="PROSITE" id="PS00119">
    <property type="entry name" value="PA2_ASP"/>
    <property type="match status" value="1"/>
</dbReference>
<dbReference type="FunFam" id="1.20.90.10:FF:000001">
    <property type="entry name" value="Basic phospholipase A2 homolog"/>
    <property type="match status" value="1"/>
</dbReference>
<evidence type="ECO:0000256" key="5">
    <source>
        <dbReference type="PIRSR" id="PIRSR601211-2"/>
    </source>
</evidence>
<feature type="disulfide bond" evidence="6">
    <location>
        <begin position="65"/>
        <end position="138"/>
    </location>
</feature>
<feature type="binding site" evidence="5">
    <location>
        <position position="64"/>
    </location>
    <ligand>
        <name>Ca(2+)</name>
        <dbReference type="ChEBI" id="CHEBI:29108"/>
    </ligand>
</feature>
<dbReference type="GO" id="GO:0050482">
    <property type="term" value="P:arachidonate secretion"/>
    <property type="evidence" value="ECO:0007669"/>
    <property type="project" value="InterPro"/>
</dbReference>
<dbReference type="Gene3D" id="1.20.90.10">
    <property type="entry name" value="Phospholipase A2 domain"/>
    <property type="match status" value="1"/>
</dbReference>
<dbReference type="GO" id="GO:0006644">
    <property type="term" value="P:phospholipid metabolic process"/>
    <property type="evidence" value="ECO:0007669"/>
    <property type="project" value="InterPro"/>
</dbReference>
<comment type="similarity">
    <text evidence="7">Belongs to the phospholipase A2 family.</text>
</comment>
<dbReference type="InterPro" id="IPR001211">
    <property type="entry name" value="PLA2"/>
</dbReference>
<feature type="binding site" evidence="5">
    <location>
        <position position="47"/>
    </location>
    <ligand>
        <name>Ca(2+)</name>
        <dbReference type="ChEBI" id="CHEBI:29108"/>
    </ligand>
</feature>
<keyword evidence="5" id="KW-0106">Calcium</keyword>
<evidence type="ECO:0000256" key="6">
    <source>
        <dbReference type="PIRSR" id="PIRSR601211-3"/>
    </source>
</evidence>
<comment type="subcellular location">
    <subcellularLocation>
        <location evidence="1 8">Secreted</location>
    </subcellularLocation>
</comment>
<dbReference type="SMART" id="SM00085">
    <property type="entry name" value="PA2c"/>
    <property type="match status" value="1"/>
</dbReference>
<dbReference type="GO" id="GO:0005509">
    <property type="term" value="F:calcium ion binding"/>
    <property type="evidence" value="ECO:0007669"/>
    <property type="project" value="InterPro"/>
</dbReference>
<feature type="signal peptide" evidence="8">
    <location>
        <begin position="1"/>
        <end position="16"/>
    </location>
</feature>
<evidence type="ECO:0000256" key="1">
    <source>
        <dbReference type="ARBA" id="ARBA00004613"/>
    </source>
</evidence>
<dbReference type="AlphaFoldDB" id="A7X4P4"/>
<dbReference type="InterPro" id="IPR033113">
    <property type="entry name" value="PLA2_histidine"/>
</dbReference>
<feature type="chain" id="PRO_5001390231" evidence="8">
    <location>
        <begin position="17"/>
        <end position="151"/>
    </location>
</feature>
<comment type="cofactor">
    <cofactor evidence="5">
        <name>Ca(2+)</name>
        <dbReference type="ChEBI" id="CHEBI:29108"/>
    </cofactor>
    <text evidence="5">Binds 1 Ca(2+) ion per subunit.</text>
</comment>
<evidence type="ECO:0000256" key="8">
    <source>
        <dbReference type="RuleBase" id="RU361236"/>
    </source>
</evidence>
<dbReference type="PRINTS" id="PR00389">
    <property type="entry name" value="PHPHLIPASEA2"/>
</dbReference>
<feature type="domain" description="Phospholipase A2-like central" evidence="9">
    <location>
        <begin position="17"/>
        <end position="132"/>
    </location>
</feature>
<feature type="active site" evidence="4">
    <location>
        <position position="105"/>
    </location>
</feature>
<dbReference type="GO" id="GO:0016042">
    <property type="term" value="P:lipid catabolic process"/>
    <property type="evidence" value="ECO:0007669"/>
    <property type="project" value="InterPro"/>
</dbReference>
<feature type="disulfide bond" evidence="6">
    <location>
        <begin position="59"/>
        <end position="111"/>
    </location>
</feature>
<dbReference type="InterPro" id="IPR016090">
    <property type="entry name" value="PLA2-like_dom"/>
</dbReference>
<organism evidence="10">
    <name type="scientific">Azemiops feae</name>
    <name type="common">Fea's viper</name>
    <dbReference type="NCBI Taxonomy" id="8773"/>
    <lineage>
        <taxon>Eukaryota</taxon>
        <taxon>Metazoa</taxon>
        <taxon>Chordata</taxon>
        <taxon>Craniata</taxon>
        <taxon>Vertebrata</taxon>
        <taxon>Euteleostomi</taxon>
        <taxon>Lepidosauria</taxon>
        <taxon>Squamata</taxon>
        <taxon>Bifurcata</taxon>
        <taxon>Unidentata</taxon>
        <taxon>Episquamata</taxon>
        <taxon>Toxicofera</taxon>
        <taxon>Serpentes</taxon>
        <taxon>Colubroidea</taxon>
        <taxon>Viperidae</taxon>
        <taxon>Azemiopinae</taxon>
        <taxon>Azemiops</taxon>
    </lineage>
</organism>
<dbReference type="GO" id="GO:0005543">
    <property type="term" value="F:phospholipid binding"/>
    <property type="evidence" value="ECO:0007669"/>
    <property type="project" value="TreeGrafter"/>
</dbReference>
<dbReference type="GO" id="GO:0047498">
    <property type="term" value="F:calcium-dependent phospholipase A2 activity"/>
    <property type="evidence" value="ECO:0007669"/>
    <property type="project" value="TreeGrafter"/>
</dbReference>
<reference evidence="10" key="1">
    <citation type="journal article" date="2007" name="Mol. Cell. Proteomics">
        <title>Evolution of an arsenal: structural and functional diversification of the venom system in the advanced snakes (Caenophidia).</title>
        <authorList>
            <person name="Fry B.G."/>
            <person name="Scheib H."/>
            <person name="van der Weerd L."/>
            <person name="Young B."/>
            <person name="McNaughtan J."/>
            <person name="Ramjan S.F.R."/>
            <person name="Vidal N."/>
            <person name="Poelmann R.E."/>
            <person name="Norman J.A."/>
        </authorList>
    </citation>
    <scope>NUCLEOTIDE SEQUENCE</scope>
    <source>
        <tissue evidence="10">Venom gland</tissue>
    </source>
</reference>
<dbReference type="SUPFAM" id="SSF48619">
    <property type="entry name" value="Phospholipase A2, PLA2"/>
    <property type="match status" value="1"/>
</dbReference>
<feature type="disulfide bond" evidence="6">
    <location>
        <begin position="44"/>
        <end position="60"/>
    </location>
</feature>
<dbReference type="EMBL" id="EU029748">
    <property type="protein sequence ID" value="ABU68548.1"/>
    <property type="molecule type" value="mRNA"/>
</dbReference>
<proteinExistence type="evidence at transcript level"/>
<dbReference type="GO" id="GO:0042130">
    <property type="term" value="P:negative regulation of T cell proliferation"/>
    <property type="evidence" value="ECO:0007669"/>
    <property type="project" value="TreeGrafter"/>
</dbReference>
<feature type="active site" evidence="4">
    <location>
        <position position="63"/>
    </location>
</feature>
<evidence type="ECO:0000259" key="9">
    <source>
        <dbReference type="SMART" id="SM00085"/>
    </source>
</evidence>
<feature type="disulfide bond" evidence="6">
    <location>
        <begin position="73"/>
        <end position="97"/>
    </location>
</feature>
<keyword evidence="2 8" id="KW-0964">Secreted</keyword>
<evidence type="ECO:0000256" key="2">
    <source>
        <dbReference type="ARBA" id="ARBA00022525"/>
    </source>
</evidence>
<dbReference type="CDD" id="cd00125">
    <property type="entry name" value="PLA2c"/>
    <property type="match status" value="1"/>
</dbReference>
<feature type="binding site" evidence="5">
    <location>
        <position position="45"/>
    </location>
    <ligand>
        <name>Ca(2+)</name>
        <dbReference type="ChEBI" id="CHEBI:29108"/>
    </ligand>
</feature>